<feature type="domain" description="PiggyBac transposable element-derived protein" evidence="1">
    <location>
        <begin position="1"/>
        <end position="136"/>
    </location>
</feature>
<reference evidence="2 3" key="1">
    <citation type="journal article" date="2014" name="Genome Biol. Evol.">
        <title>The genome of the myxosporean Thelohanellus kitauei shows adaptations to nutrient acquisition within its fish host.</title>
        <authorList>
            <person name="Yang Y."/>
            <person name="Xiong J."/>
            <person name="Zhou Z."/>
            <person name="Huo F."/>
            <person name="Miao W."/>
            <person name="Ran C."/>
            <person name="Liu Y."/>
            <person name="Zhang J."/>
            <person name="Feng J."/>
            <person name="Wang M."/>
            <person name="Wang M."/>
            <person name="Wang L."/>
            <person name="Yao B."/>
        </authorList>
    </citation>
    <scope>NUCLEOTIDE SEQUENCE [LARGE SCALE GENOMIC DNA]</scope>
    <source>
        <strain evidence="2">Wuqing</strain>
    </source>
</reference>
<proteinExistence type="predicted"/>
<gene>
    <name evidence="2" type="ORF">RF11_01761</name>
</gene>
<accession>A0A0C2MU78</accession>
<comment type="caution">
    <text evidence="2">The sequence shown here is derived from an EMBL/GenBank/DDBJ whole genome shotgun (WGS) entry which is preliminary data.</text>
</comment>
<evidence type="ECO:0000259" key="1">
    <source>
        <dbReference type="Pfam" id="PF13843"/>
    </source>
</evidence>
<protein>
    <recommendedName>
        <fullName evidence="1">PiggyBac transposable element-derived protein domain-containing protein</fullName>
    </recommendedName>
</protein>
<organism evidence="2 3">
    <name type="scientific">Thelohanellus kitauei</name>
    <name type="common">Myxosporean</name>
    <dbReference type="NCBI Taxonomy" id="669202"/>
    <lineage>
        <taxon>Eukaryota</taxon>
        <taxon>Metazoa</taxon>
        <taxon>Cnidaria</taxon>
        <taxon>Myxozoa</taxon>
        <taxon>Myxosporea</taxon>
        <taxon>Bivalvulida</taxon>
        <taxon>Platysporina</taxon>
        <taxon>Myxobolidae</taxon>
        <taxon>Thelohanellus</taxon>
    </lineage>
</organism>
<evidence type="ECO:0000313" key="2">
    <source>
        <dbReference type="EMBL" id="KII67715.1"/>
    </source>
</evidence>
<evidence type="ECO:0000313" key="3">
    <source>
        <dbReference type="Proteomes" id="UP000031668"/>
    </source>
</evidence>
<dbReference type="AlphaFoldDB" id="A0A0C2MU78"/>
<name>A0A0C2MU78_THEKT</name>
<dbReference type="Proteomes" id="UP000031668">
    <property type="component" value="Unassembled WGS sequence"/>
</dbReference>
<dbReference type="OrthoDB" id="5948354at2759"/>
<dbReference type="EMBL" id="JWZT01003119">
    <property type="protein sequence ID" value="KII67715.1"/>
    <property type="molecule type" value="Genomic_DNA"/>
</dbReference>
<sequence length="143" mass="16230">MSRKNFEDLGCFVHFNDHAKIMDNGNDNSYDPLSKTRPLLNILRTQCLLGTHNQHQSIDNQIIQFKGKPVYAITCQNTKTCCSRTTFTRDFTIFCGADIFETESVGYQPGHFVIQLCKTLPHHKTILLPSIIGSISQICNHDL</sequence>
<dbReference type="InterPro" id="IPR029526">
    <property type="entry name" value="PGBD"/>
</dbReference>
<dbReference type="Pfam" id="PF13843">
    <property type="entry name" value="DDE_Tnp_1_7"/>
    <property type="match status" value="1"/>
</dbReference>
<keyword evidence="3" id="KW-1185">Reference proteome</keyword>